<dbReference type="Proteomes" id="UP001320706">
    <property type="component" value="Unassembled WGS sequence"/>
</dbReference>
<reference evidence="1" key="1">
    <citation type="submission" date="2024-02" db="EMBL/GenBank/DDBJ databases">
        <title>Metagenome Assembled Genome of Zalaria obscura JY119.</title>
        <authorList>
            <person name="Vighnesh L."/>
            <person name="Jagadeeshwari U."/>
            <person name="Venkata Ramana C."/>
            <person name="Sasikala C."/>
        </authorList>
    </citation>
    <scope>NUCLEOTIDE SEQUENCE</scope>
    <source>
        <strain evidence="1">JY119</strain>
    </source>
</reference>
<accession>A0ACC3SLK8</accession>
<keyword evidence="2" id="KW-1185">Reference proteome</keyword>
<organism evidence="1 2">
    <name type="scientific">Zalaria obscura</name>
    <dbReference type="NCBI Taxonomy" id="2024903"/>
    <lineage>
        <taxon>Eukaryota</taxon>
        <taxon>Fungi</taxon>
        <taxon>Dikarya</taxon>
        <taxon>Ascomycota</taxon>
        <taxon>Pezizomycotina</taxon>
        <taxon>Dothideomycetes</taxon>
        <taxon>Dothideomycetidae</taxon>
        <taxon>Dothideales</taxon>
        <taxon>Zalariaceae</taxon>
        <taxon>Zalaria</taxon>
    </lineage>
</organism>
<dbReference type="EMBL" id="JAMKPW020000004">
    <property type="protein sequence ID" value="KAK8219160.1"/>
    <property type="molecule type" value="Genomic_DNA"/>
</dbReference>
<name>A0ACC3SLK8_9PEZI</name>
<proteinExistence type="predicted"/>
<protein>
    <submittedName>
        <fullName evidence="1">Uncharacterized protein</fullName>
    </submittedName>
</protein>
<comment type="caution">
    <text evidence="1">The sequence shown here is derived from an EMBL/GenBank/DDBJ whole genome shotgun (WGS) entry which is preliminary data.</text>
</comment>
<gene>
    <name evidence="1" type="ORF">M8818_000891</name>
</gene>
<sequence length="303" mass="32028">MFGPRVAVAWMFHFQDDNLSRMTCEPAACRNAKVGACGSAKSGKTISSSQRGPSNRSEPERPQRDPLREDYNPPARPHPFNDPLAAAPRRPHPSGDFLPPDFEDPYDMTRPPRPMGGVGGFGNIGERDLYPAGLGPNDPIRGGIGPGFGGGGGMHPTFDDPLFQGQGGHRGGCIGSFEESIIGPVFRGSDCASMQIATEYNHPKLSLGLIPQANSASATASTSSCKPQAGKPSCFRRRHDNEVIGIAAHPPSLSKAAFAACNACLIGERETHASICQSVIGNMTYCGLQGSAAVERKSVTRAK</sequence>
<evidence type="ECO:0000313" key="1">
    <source>
        <dbReference type="EMBL" id="KAK8219160.1"/>
    </source>
</evidence>
<evidence type="ECO:0000313" key="2">
    <source>
        <dbReference type="Proteomes" id="UP001320706"/>
    </source>
</evidence>